<organism evidence="1 2">
    <name type="scientific">Symbiochloris irregularis</name>
    <dbReference type="NCBI Taxonomy" id="706552"/>
    <lineage>
        <taxon>Eukaryota</taxon>
        <taxon>Viridiplantae</taxon>
        <taxon>Chlorophyta</taxon>
        <taxon>core chlorophytes</taxon>
        <taxon>Trebouxiophyceae</taxon>
        <taxon>Trebouxiales</taxon>
        <taxon>Trebouxiaceae</taxon>
        <taxon>Symbiochloris</taxon>
    </lineage>
</organism>
<proteinExistence type="predicted"/>
<dbReference type="AlphaFoldDB" id="A0AAW1NZM5"/>
<dbReference type="EMBL" id="JALJOQ010000059">
    <property type="protein sequence ID" value="KAK9803500.1"/>
    <property type="molecule type" value="Genomic_DNA"/>
</dbReference>
<dbReference type="PANTHER" id="PTHR11319:SF35">
    <property type="entry name" value="OUTER MEMBRANE PROTEIN PMPC-RELATED"/>
    <property type="match status" value="1"/>
</dbReference>
<dbReference type="PANTHER" id="PTHR11319">
    <property type="entry name" value="G PROTEIN-COUPLED RECEPTOR-RELATED"/>
    <property type="match status" value="1"/>
</dbReference>
<dbReference type="InterPro" id="IPR012334">
    <property type="entry name" value="Pectin_lyas_fold"/>
</dbReference>
<dbReference type="Proteomes" id="UP001465755">
    <property type="component" value="Unassembled WGS sequence"/>
</dbReference>
<keyword evidence="2" id="KW-1185">Reference proteome</keyword>
<reference evidence="1 2" key="1">
    <citation type="journal article" date="2024" name="Nat. Commun.">
        <title>Phylogenomics reveals the evolutionary origins of lichenization in chlorophyte algae.</title>
        <authorList>
            <person name="Puginier C."/>
            <person name="Libourel C."/>
            <person name="Otte J."/>
            <person name="Skaloud P."/>
            <person name="Haon M."/>
            <person name="Grisel S."/>
            <person name="Petersen M."/>
            <person name="Berrin J.G."/>
            <person name="Delaux P.M."/>
            <person name="Dal Grande F."/>
            <person name="Keller J."/>
        </authorList>
    </citation>
    <scope>NUCLEOTIDE SEQUENCE [LARGE SCALE GENOMIC DNA]</scope>
    <source>
        <strain evidence="1 2">SAG 2036</strain>
    </source>
</reference>
<evidence type="ECO:0000313" key="2">
    <source>
        <dbReference type="Proteomes" id="UP001465755"/>
    </source>
</evidence>
<gene>
    <name evidence="1" type="ORF">WJX73_009831</name>
</gene>
<dbReference type="InterPro" id="IPR011050">
    <property type="entry name" value="Pectin_lyase_fold/virulence"/>
</dbReference>
<sequence>MSGAFDLQAEKQDKNRTVCQFDLTGATDVDTQSLGNTGATLQSANASCTGGGGPIKITGGPALAPFAPYFKGIKYVQNIQIPGASMYLVNVDLSIEDSTFTGLQERGNAVLSFVNSKVTILNSSFSGGANSAAGAVYANQSSQVTILDSMFLGNSGGQGGAVATWDSSILVNGSTFSGNLGNGQGGGLSIMNGTTVFLTDNTFEENSANNGGGVYVDVCGSAVLEGNSFQGNQVQHSGGGVFLVECNAQLSDNTFEKNRGTNGAAVWQNNCRQVLYTHNNLTANVASAGSGGLEINQGSANITQCTFTLGKGVKGGGVYMQGVTGTISDCVFERNAVSQFGGAVFRGTSKGDLYGCEFTGNTAVRSGAVIYDSHCVGDIGLNVFSNNKARGDNSVIFRTESQGNVKGDNKGLTANLVHVDNNGAANQDYGDPNSATGS</sequence>
<dbReference type="Gene3D" id="2.160.20.10">
    <property type="entry name" value="Single-stranded right-handed beta-helix, Pectin lyase-like"/>
    <property type="match status" value="1"/>
</dbReference>
<protein>
    <recommendedName>
        <fullName evidence="3">Right handed beta helix domain-containing protein</fullName>
    </recommendedName>
</protein>
<evidence type="ECO:0008006" key="3">
    <source>
        <dbReference type="Google" id="ProtNLM"/>
    </source>
</evidence>
<accession>A0AAW1NZM5</accession>
<dbReference type="SMART" id="SM00710">
    <property type="entry name" value="PbH1"/>
    <property type="match status" value="10"/>
</dbReference>
<evidence type="ECO:0000313" key="1">
    <source>
        <dbReference type="EMBL" id="KAK9803500.1"/>
    </source>
</evidence>
<comment type="caution">
    <text evidence="1">The sequence shown here is derived from an EMBL/GenBank/DDBJ whole genome shotgun (WGS) entry which is preliminary data.</text>
</comment>
<name>A0AAW1NZM5_9CHLO</name>
<dbReference type="InterPro" id="IPR006626">
    <property type="entry name" value="PbH1"/>
</dbReference>
<dbReference type="SUPFAM" id="SSF51126">
    <property type="entry name" value="Pectin lyase-like"/>
    <property type="match status" value="2"/>
</dbReference>